<protein>
    <recommendedName>
        <fullName evidence="1">C2H2-type domain-containing protein</fullName>
    </recommendedName>
</protein>
<dbReference type="InterPro" id="IPR013087">
    <property type="entry name" value="Znf_C2H2_type"/>
</dbReference>
<feature type="domain" description="C2H2-type" evidence="1">
    <location>
        <begin position="9"/>
        <end position="23"/>
    </location>
</feature>
<dbReference type="Proteomes" id="UP000030672">
    <property type="component" value="Unassembled WGS sequence"/>
</dbReference>
<keyword evidence="3" id="KW-1185">Reference proteome</keyword>
<evidence type="ECO:0000313" key="3">
    <source>
        <dbReference type="Proteomes" id="UP000030672"/>
    </source>
</evidence>
<feature type="domain" description="C2H2-type" evidence="1">
    <location>
        <begin position="33"/>
        <end position="50"/>
    </location>
</feature>
<dbReference type="AlphaFoldDB" id="A0A074VK00"/>
<sequence>RCWDSCCNGRTFSNNSNLARHQREKRGGSTKLKCSICGTGFSRSSARNAHEAEKRCRNAGGSVNT</sequence>
<proteinExistence type="predicted"/>
<dbReference type="RefSeq" id="XP_040876452.1">
    <property type="nucleotide sequence ID" value="XM_041023161.1"/>
</dbReference>
<dbReference type="Gene3D" id="3.30.160.60">
    <property type="entry name" value="Classic Zinc Finger"/>
    <property type="match status" value="1"/>
</dbReference>
<dbReference type="SUPFAM" id="SSF57667">
    <property type="entry name" value="beta-beta-alpha zinc fingers"/>
    <property type="match status" value="1"/>
</dbReference>
<dbReference type="STRING" id="1043003.A0A074VK00"/>
<name>A0A074VK00_AURM1</name>
<evidence type="ECO:0000313" key="2">
    <source>
        <dbReference type="EMBL" id="KEQ59429.1"/>
    </source>
</evidence>
<dbReference type="EMBL" id="KL584848">
    <property type="protein sequence ID" value="KEQ59429.1"/>
    <property type="molecule type" value="Genomic_DNA"/>
</dbReference>
<evidence type="ECO:0000259" key="1">
    <source>
        <dbReference type="Pfam" id="PF00096"/>
    </source>
</evidence>
<dbReference type="HOGENOM" id="CLU_158786_1_0_1"/>
<reference evidence="2 3" key="1">
    <citation type="journal article" date="2014" name="BMC Genomics">
        <title>Genome sequencing of four Aureobasidium pullulans varieties: biotechnological potential, stress tolerance, and description of new species.</title>
        <authorList>
            <person name="Gostin Ar C."/>
            <person name="Ohm R.A."/>
            <person name="Kogej T."/>
            <person name="Sonjak S."/>
            <person name="Turk M."/>
            <person name="Zajc J."/>
            <person name="Zalar P."/>
            <person name="Grube M."/>
            <person name="Sun H."/>
            <person name="Han J."/>
            <person name="Sharma A."/>
            <person name="Chiniquy J."/>
            <person name="Ngan C.Y."/>
            <person name="Lipzen A."/>
            <person name="Barry K."/>
            <person name="Grigoriev I.V."/>
            <person name="Gunde-Cimerman N."/>
        </authorList>
    </citation>
    <scope>NUCLEOTIDE SEQUENCE [LARGE SCALE GENOMIC DNA]</scope>
    <source>
        <strain evidence="2 3">CBS 110374</strain>
    </source>
</reference>
<feature type="non-terminal residue" evidence="2">
    <location>
        <position position="1"/>
    </location>
</feature>
<dbReference type="GeneID" id="63916534"/>
<organism evidence="2 3">
    <name type="scientific">Aureobasidium melanogenum (strain CBS 110374)</name>
    <name type="common">Aureobasidium pullulans var. melanogenum</name>
    <dbReference type="NCBI Taxonomy" id="1043003"/>
    <lineage>
        <taxon>Eukaryota</taxon>
        <taxon>Fungi</taxon>
        <taxon>Dikarya</taxon>
        <taxon>Ascomycota</taxon>
        <taxon>Pezizomycotina</taxon>
        <taxon>Dothideomycetes</taxon>
        <taxon>Dothideomycetidae</taxon>
        <taxon>Dothideales</taxon>
        <taxon>Saccotheciaceae</taxon>
        <taxon>Aureobasidium</taxon>
    </lineage>
</organism>
<accession>A0A074VK00</accession>
<gene>
    <name evidence="2" type="ORF">M437DRAFT_57078</name>
</gene>
<dbReference type="InterPro" id="IPR036236">
    <property type="entry name" value="Znf_C2H2_sf"/>
</dbReference>
<dbReference type="Pfam" id="PF00096">
    <property type="entry name" value="zf-C2H2"/>
    <property type="match status" value="2"/>
</dbReference>